<feature type="region of interest" description="Disordered" evidence="1">
    <location>
        <begin position="151"/>
        <end position="213"/>
    </location>
</feature>
<evidence type="ECO:0000313" key="3">
    <source>
        <dbReference type="EMBL" id="MBE9039936.1"/>
    </source>
</evidence>
<dbReference type="Proteomes" id="UP000621799">
    <property type="component" value="Unassembled WGS sequence"/>
</dbReference>
<dbReference type="Gene3D" id="3.40.1170.10">
    <property type="entry name" value="DNA repair protein MutS, domain I"/>
    <property type="match status" value="1"/>
</dbReference>
<gene>
    <name evidence="3" type="ORF">IQ235_03905</name>
</gene>
<evidence type="ECO:0000313" key="4">
    <source>
        <dbReference type="Proteomes" id="UP000621799"/>
    </source>
</evidence>
<protein>
    <recommendedName>
        <fullName evidence="2">DNA mismatch repair protein MutS-like N-terminal domain-containing protein</fullName>
    </recommendedName>
</protein>
<dbReference type="EMBL" id="JADEXN010000043">
    <property type="protein sequence ID" value="MBE9039936.1"/>
    <property type="molecule type" value="Genomic_DNA"/>
</dbReference>
<dbReference type="AlphaFoldDB" id="A0A928VTM9"/>
<dbReference type="SUPFAM" id="SSF55271">
    <property type="entry name" value="DNA repair protein MutS, domain I"/>
    <property type="match status" value="1"/>
</dbReference>
<accession>A0A928VTM9</accession>
<dbReference type="InterPro" id="IPR016151">
    <property type="entry name" value="DNA_mismatch_repair_MutS_N"/>
</dbReference>
<feature type="compositionally biased region" description="Acidic residues" evidence="1">
    <location>
        <begin position="167"/>
        <end position="177"/>
    </location>
</feature>
<proteinExistence type="predicted"/>
<dbReference type="InterPro" id="IPR007695">
    <property type="entry name" value="DNA_mismatch_repair_MutS-lik_N"/>
</dbReference>
<reference evidence="3" key="1">
    <citation type="submission" date="2020-10" db="EMBL/GenBank/DDBJ databases">
        <authorList>
            <person name="Castelo-Branco R."/>
            <person name="Eusebio N."/>
            <person name="Adriana R."/>
            <person name="Vieira A."/>
            <person name="Brugerolle De Fraissinette N."/>
            <person name="Rezende De Castro R."/>
            <person name="Schneider M.P."/>
            <person name="Vasconcelos V."/>
            <person name="Leao P.N."/>
        </authorList>
    </citation>
    <scope>NUCLEOTIDE SEQUENCE</scope>
    <source>
        <strain evidence="3">LEGE 11467</strain>
    </source>
</reference>
<feature type="compositionally biased region" description="Polar residues" evidence="1">
    <location>
        <begin position="585"/>
        <end position="595"/>
    </location>
</feature>
<feature type="domain" description="DNA mismatch repair protein MutS-like N-terminal" evidence="2">
    <location>
        <begin position="66"/>
        <end position="147"/>
    </location>
</feature>
<feature type="region of interest" description="Disordered" evidence="1">
    <location>
        <begin position="575"/>
        <end position="595"/>
    </location>
</feature>
<evidence type="ECO:0000256" key="1">
    <source>
        <dbReference type="SAM" id="MobiDB-lite"/>
    </source>
</evidence>
<comment type="caution">
    <text evidence="3">The sequence shown here is derived from an EMBL/GenBank/DDBJ whole genome shotgun (WGS) entry which is preliminary data.</text>
</comment>
<dbReference type="GO" id="GO:0005524">
    <property type="term" value="F:ATP binding"/>
    <property type="evidence" value="ECO:0007669"/>
    <property type="project" value="InterPro"/>
</dbReference>
<dbReference type="GO" id="GO:0006298">
    <property type="term" value="P:mismatch repair"/>
    <property type="evidence" value="ECO:0007669"/>
    <property type="project" value="InterPro"/>
</dbReference>
<dbReference type="GO" id="GO:0030983">
    <property type="term" value="F:mismatched DNA binding"/>
    <property type="evidence" value="ECO:0007669"/>
    <property type="project" value="InterPro"/>
</dbReference>
<name>A0A928VTM9_9CYAN</name>
<keyword evidence="4" id="KW-1185">Reference proteome</keyword>
<sequence length="595" mass="66860">MLSLLPTAQHYDVLISLTHHFTQTGVSEIVPGTITPASKIWLDFSYQPIRFVLSAIEQFENRLPHPSVCAYLDLKAQHPDELVFIRVGDFCETFCDDAKTAAKELELVMTGKGSGEARVPMTGVPHHAFERYEAQLSQMGYTVRYFDPDNPESIYLPNNEPKTDGIDNPDNEPDSTDGIELTAPVAPPETDNTKSQESISSPVPLPVTPPVTDDKPKCKDIKEFEIDVDGTPVVVSYNPTWGIASDTVHVEFRSTFEPPQPIPCSETGYRSHFTDIESVREYSTPEAYAKAYIELNRIKAFKPTKSKTDKQNPETEEQMTLTLEGINGQQPPHIEPTRLRGLVPLVIGNVVEIADTLHPKHADRDAVGQWGKILKFTDEDQTHAIIQLIETGKRCTIPAVCLHRLQLPQLQTLGTSRTLAYATINGELHAWVGFKTKSLYSDWCCRKRDRSAYIKDLDEPKRSLYLRDKWECAIKKPTMKKLHKLAEYDFSQEPGTFFYKQRKTKEASLPQTATRPVVQPGTLVEITAESDRHIQGQVGTVILDRLEKQGEDKIVVRIGKDQQEYLSCGEFRVVDTEPQPENAPLVNNSPQPLAA</sequence>
<organism evidence="3 4">
    <name type="scientific">Zarconia navalis LEGE 11467</name>
    <dbReference type="NCBI Taxonomy" id="1828826"/>
    <lineage>
        <taxon>Bacteria</taxon>
        <taxon>Bacillati</taxon>
        <taxon>Cyanobacteriota</taxon>
        <taxon>Cyanophyceae</taxon>
        <taxon>Oscillatoriophycideae</taxon>
        <taxon>Oscillatoriales</taxon>
        <taxon>Oscillatoriales incertae sedis</taxon>
        <taxon>Zarconia</taxon>
        <taxon>Zarconia navalis</taxon>
    </lineage>
</organism>
<dbReference type="Pfam" id="PF01624">
    <property type="entry name" value="MutS_I"/>
    <property type="match status" value="1"/>
</dbReference>
<evidence type="ECO:0000259" key="2">
    <source>
        <dbReference type="Pfam" id="PF01624"/>
    </source>
</evidence>